<evidence type="ECO:0000313" key="3">
    <source>
        <dbReference type="WBParaSite" id="GPUH_0000707601-mRNA-1"/>
    </source>
</evidence>
<reference evidence="1 2" key="2">
    <citation type="submission" date="2018-11" db="EMBL/GenBank/DDBJ databases">
        <authorList>
            <consortium name="Pathogen Informatics"/>
        </authorList>
    </citation>
    <scope>NUCLEOTIDE SEQUENCE [LARGE SCALE GENOMIC DNA]</scope>
</reference>
<protein>
    <submittedName>
        <fullName evidence="3">PUM-HD domain-containing protein</fullName>
    </submittedName>
</protein>
<dbReference type="InterPro" id="IPR035437">
    <property type="entry name" value="SNase_OB-fold_sf"/>
</dbReference>
<proteinExistence type="predicted"/>
<sequence length="67" mass="7836">MLSTKNVRQFVVRHVQWVVENPRALVDTFKQKRVKAIIEQVRDGSTLRAFLLPDFYYVTLMLSGVKV</sequence>
<evidence type="ECO:0000313" key="1">
    <source>
        <dbReference type="EMBL" id="VDK57091.1"/>
    </source>
</evidence>
<dbReference type="WBParaSite" id="GPUH_0000707601-mRNA-1">
    <property type="protein sequence ID" value="GPUH_0000707601-mRNA-1"/>
    <property type="gene ID" value="GPUH_0000707601"/>
</dbReference>
<dbReference type="AlphaFoldDB" id="A0A183DEC6"/>
<dbReference type="OrthoDB" id="10023235at2759"/>
<reference evidence="3" key="1">
    <citation type="submission" date="2016-06" db="UniProtKB">
        <authorList>
            <consortium name="WormBaseParasite"/>
        </authorList>
    </citation>
    <scope>IDENTIFICATION</scope>
</reference>
<keyword evidence="2" id="KW-1185">Reference proteome</keyword>
<dbReference type="EMBL" id="UYRT01017649">
    <property type="protein sequence ID" value="VDK57091.1"/>
    <property type="molecule type" value="Genomic_DNA"/>
</dbReference>
<dbReference type="Gene3D" id="2.40.50.90">
    <property type="match status" value="1"/>
</dbReference>
<gene>
    <name evidence="1" type="ORF">GPUH_LOCUS7070</name>
</gene>
<evidence type="ECO:0000313" key="2">
    <source>
        <dbReference type="Proteomes" id="UP000271098"/>
    </source>
</evidence>
<dbReference type="Proteomes" id="UP000271098">
    <property type="component" value="Unassembled WGS sequence"/>
</dbReference>
<name>A0A183DEC6_9BILA</name>
<organism evidence="3">
    <name type="scientific">Gongylonema pulchrum</name>
    <dbReference type="NCBI Taxonomy" id="637853"/>
    <lineage>
        <taxon>Eukaryota</taxon>
        <taxon>Metazoa</taxon>
        <taxon>Ecdysozoa</taxon>
        <taxon>Nematoda</taxon>
        <taxon>Chromadorea</taxon>
        <taxon>Rhabditida</taxon>
        <taxon>Spirurina</taxon>
        <taxon>Spiruromorpha</taxon>
        <taxon>Spiruroidea</taxon>
        <taxon>Gongylonematidae</taxon>
        <taxon>Gongylonema</taxon>
    </lineage>
</organism>
<accession>A0A183DEC6</accession>